<proteinExistence type="predicted"/>
<reference evidence="1 2" key="1">
    <citation type="journal article" date="2015" name="Genome Announc.">
        <title>Expanding the biotechnology potential of lactobacilli through comparative genomics of 213 strains and associated genera.</title>
        <authorList>
            <person name="Sun Z."/>
            <person name="Harris H.M."/>
            <person name="McCann A."/>
            <person name="Guo C."/>
            <person name="Argimon S."/>
            <person name="Zhang W."/>
            <person name="Yang X."/>
            <person name="Jeffery I.B."/>
            <person name="Cooney J.C."/>
            <person name="Kagawa T.F."/>
            <person name="Liu W."/>
            <person name="Song Y."/>
            <person name="Salvetti E."/>
            <person name="Wrobel A."/>
            <person name="Rasinkangas P."/>
            <person name="Parkhill J."/>
            <person name="Rea M.C."/>
            <person name="O'Sullivan O."/>
            <person name="Ritari J."/>
            <person name="Douillard F.P."/>
            <person name="Paul Ross R."/>
            <person name="Yang R."/>
            <person name="Briner A.E."/>
            <person name="Felis G.E."/>
            <person name="de Vos W.M."/>
            <person name="Barrangou R."/>
            <person name="Klaenhammer T.R."/>
            <person name="Caufield P.W."/>
            <person name="Cui Y."/>
            <person name="Zhang H."/>
            <person name="O'Toole P.W."/>
        </authorList>
    </citation>
    <scope>NUCLEOTIDE SEQUENCE [LARGE SCALE GENOMIC DNA]</scope>
    <source>
        <strain evidence="1 2">DSM 20634</strain>
    </source>
</reference>
<evidence type="ECO:0000313" key="1">
    <source>
        <dbReference type="EMBL" id="KRM62079.1"/>
    </source>
</evidence>
<evidence type="ECO:0008006" key="3">
    <source>
        <dbReference type="Google" id="ProtNLM"/>
    </source>
</evidence>
<dbReference type="OrthoDB" id="1707979at2"/>
<gene>
    <name evidence="1" type="ORF">FC26_GL000809</name>
</gene>
<name>A0A0R2A5S0_9LACO</name>
<dbReference type="RefSeq" id="WP_057777750.1">
    <property type="nucleotide sequence ID" value="NZ_AYYY01000011.1"/>
</dbReference>
<protein>
    <recommendedName>
        <fullName evidence="3">DUF669 domain-containing protein</fullName>
    </recommendedName>
</protein>
<dbReference type="AlphaFoldDB" id="A0A0R2A5S0"/>
<dbReference type="EMBL" id="AYYY01000011">
    <property type="protein sequence ID" value="KRM62079.1"/>
    <property type="molecule type" value="Genomic_DNA"/>
</dbReference>
<dbReference type="InterPro" id="IPR007731">
    <property type="entry name" value="DUF669"/>
</dbReference>
<comment type="caution">
    <text evidence="1">The sequence shown here is derived from an EMBL/GenBank/DDBJ whole genome shotgun (WGS) entry which is preliminary data.</text>
</comment>
<evidence type="ECO:0000313" key="2">
    <source>
        <dbReference type="Proteomes" id="UP000051733"/>
    </source>
</evidence>
<dbReference type="STRING" id="1423813.FC26_GL000809"/>
<organism evidence="1 2">
    <name type="scientific">Paucilactobacillus vaccinostercus DSM 20634</name>
    <dbReference type="NCBI Taxonomy" id="1423813"/>
    <lineage>
        <taxon>Bacteria</taxon>
        <taxon>Bacillati</taxon>
        <taxon>Bacillota</taxon>
        <taxon>Bacilli</taxon>
        <taxon>Lactobacillales</taxon>
        <taxon>Lactobacillaceae</taxon>
        <taxon>Paucilactobacillus</taxon>
    </lineage>
</organism>
<sequence length="176" mass="19891">MSGFDLDYSEATDFTTPDDGTYEAVIGGLKEDATKSGAQFMNIDMIIRNDISDQKFKGHHVFRRIFVKKDTGKYPKGMLMSLAKASGLPDKFHFESFPEDYFAKLYHRPILITVKNEESEYQGKTYQNLNVKKWEVSKFPNVAHKFKSDEINKAAANAQAGMNGQAIDISDDSLPF</sequence>
<dbReference type="PATRIC" id="fig|1423813.3.peg.825"/>
<dbReference type="Pfam" id="PF05037">
    <property type="entry name" value="DUF669"/>
    <property type="match status" value="1"/>
</dbReference>
<accession>A0A0R2A5S0</accession>
<dbReference type="Proteomes" id="UP000051733">
    <property type="component" value="Unassembled WGS sequence"/>
</dbReference>
<keyword evidence="2" id="KW-1185">Reference proteome</keyword>